<keyword evidence="12" id="KW-1185">Reference proteome</keyword>
<keyword evidence="7 9" id="KW-0472">Membrane</keyword>
<dbReference type="InterPro" id="IPR047984">
    <property type="entry name" value="XylE-like"/>
</dbReference>
<evidence type="ECO:0000256" key="3">
    <source>
        <dbReference type="ARBA" id="ARBA00022448"/>
    </source>
</evidence>
<comment type="caution">
    <text evidence="11">The sequence shown here is derived from an EMBL/GenBank/DDBJ whole genome shotgun (WGS) entry which is preliminary data.</text>
</comment>
<dbReference type="InterPro" id="IPR005828">
    <property type="entry name" value="MFS_sugar_transport-like"/>
</dbReference>
<evidence type="ECO:0000256" key="5">
    <source>
        <dbReference type="ARBA" id="ARBA00022692"/>
    </source>
</evidence>
<dbReference type="GO" id="GO:0005886">
    <property type="term" value="C:plasma membrane"/>
    <property type="evidence" value="ECO:0007669"/>
    <property type="project" value="UniProtKB-SubCell"/>
</dbReference>
<organism evidence="11 12">
    <name type="scientific">Furfurilactobacillus rossiae DSM 15814</name>
    <dbReference type="NCBI Taxonomy" id="1114972"/>
    <lineage>
        <taxon>Bacteria</taxon>
        <taxon>Bacillati</taxon>
        <taxon>Bacillota</taxon>
        <taxon>Bacilli</taxon>
        <taxon>Lactobacillales</taxon>
        <taxon>Lactobacillaceae</taxon>
        <taxon>Furfurilactobacillus</taxon>
    </lineage>
</organism>
<comment type="similarity">
    <text evidence="2 8">Belongs to the major facilitator superfamily. Sugar transporter (TC 2.A.1.1) family.</text>
</comment>
<dbReference type="Gene3D" id="1.20.1250.20">
    <property type="entry name" value="MFS general substrate transporter like domains"/>
    <property type="match status" value="1"/>
</dbReference>
<dbReference type="InterPro" id="IPR020846">
    <property type="entry name" value="MFS_dom"/>
</dbReference>
<dbReference type="Proteomes" id="UP000051999">
    <property type="component" value="Unassembled WGS sequence"/>
</dbReference>
<feature type="transmembrane region" description="Helical" evidence="9">
    <location>
        <begin position="46"/>
        <end position="63"/>
    </location>
</feature>
<dbReference type="eggNOG" id="COG2814">
    <property type="taxonomic scope" value="Bacteria"/>
</dbReference>
<feature type="transmembrane region" description="Helical" evidence="9">
    <location>
        <begin position="243"/>
        <end position="267"/>
    </location>
</feature>
<dbReference type="STRING" id="1114972.FD35_GL000935"/>
<evidence type="ECO:0000256" key="4">
    <source>
        <dbReference type="ARBA" id="ARBA00022475"/>
    </source>
</evidence>
<dbReference type="NCBIfam" id="TIGR00879">
    <property type="entry name" value="SP"/>
    <property type="match status" value="1"/>
</dbReference>
<proteinExistence type="inferred from homology"/>
<dbReference type="GO" id="GO:1904659">
    <property type="term" value="P:D-glucose transmembrane transport"/>
    <property type="evidence" value="ECO:0007669"/>
    <property type="project" value="TreeGrafter"/>
</dbReference>
<feature type="transmembrane region" description="Helical" evidence="9">
    <location>
        <begin position="311"/>
        <end position="329"/>
    </location>
</feature>
<dbReference type="PROSITE" id="PS50850">
    <property type="entry name" value="MFS"/>
    <property type="match status" value="1"/>
</dbReference>
<feature type="transmembrane region" description="Helical" evidence="9">
    <location>
        <begin position="273"/>
        <end position="299"/>
    </location>
</feature>
<dbReference type="PROSITE" id="PS00217">
    <property type="entry name" value="SUGAR_TRANSPORT_2"/>
    <property type="match status" value="1"/>
</dbReference>
<evidence type="ECO:0000256" key="8">
    <source>
        <dbReference type="RuleBase" id="RU003346"/>
    </source>
</evidence>
<accession>A0A0R1R9X2</accession>
<evidence type="ECO:0000256" key="1">
    <source>
        <dbReference type="ARBA" id="ARBA00004651"/>
    </source>
</evidence>
<keyword evidence="5 9" id="KW-0812">Transmembrane</keyword>
<dbReference type="GO" id="GO:0022857">
    <property type="term" value="F:transmembrane transporter activity"/>
    <property type="evidence" value="ECO:0007669"/>
    <property type="project" value="InterPro"/>
</dbReference>
<dbReference type="InterPro" id="IPR005829">
    <property type="entry name" value="Sugar_transporter_CS"/>
</dbReference>
<sequence>MRKVSTGFVYFFGALGGLLFGYDTGVISGAILFIQRQLHLGSWQQGWVVSAVLLGAVLGAAIIGPMSDRFGRRKLVLLSSIIFFVGALGSAFSPEFWTLILSRIILGMGVGAASALIPTYLAELAPADKRGTVSSLFQLMVMTGILLAYITNYSFSGFYTGWRWMLGFAALPAAILFLGGLLLPESPRFLVKNGDLETATAVLNQMNHNDQDAVSKELAQIKQQAAIKSGGWHELFGKTVRPALVIGVGLAIFQQVMGCNTVLYYAPTIFTDVGFGVSAALLAHIGIGIFNVIVTAIAVAIMDKIDRKKMLIGGGIGMGVSLLVMSVAMKFSHGSFAAAIVCVLALTIYIAFFSATWGPVMWVMIGEVFPLNIRGLGNSFSSVINWGANMIVSLTFPPLLNFFGTGSLFLGYMALCFVAIWFVHSKVFETRNRSLEEIEATLRSRAGETETAATDTTNNSNTEN</sequence>
<dbReference type="PROSITE" id="PS00216">
    <property type="entry name" value="SUGAR_TRANSPORT_1"/>
    <property type="match status" value="1"/>
</dbReference>
<dbReference type="PATRIC" id="fig|1114972.6.peg.946"/>
<feature type="transmembrane region" description="Helical" evidence="9">
    <location>
        <begin position="402"/>
        <end position="423"/>
    </location>
</feature>
<protein>
    <submittedName>
        <fullName evidence="11">MFS family major facilitator transporter</fullName>
    </submittedName>
</protein>
<comment type="subcellular location">
    <subcellularLocation>
        <location evidence="1">Cell membrane</location>
        <topology evidence="1">Multi-pass membrane protein</topology>
    </subcellularLocation>
</comment>
<feature type="domain" description="Major facilitator superfamily (MFS) profile" evidence="10">
    <location>
        <begin position="9"/>
        <end position="431"/>
    </location>
</feature>
<dbReference type="InterPro" id="IPR036259">
    <property type="entry name" value="MFS_trans_sf"/>
</dbReference>
<reference evidence="11 12" key="1">
    <citation type="journal article" date="2015" name="Genome Announc.">
        <title>Expanding the biotechnology potential of lactobacilli through comparative genomics of 213 strains and associated genera.</title>
        <authorList>
            <person name="Sun Z."/>
            <person name="Harris H.M."/>
            <person name="McCann A."/>
            <person name="Guo C."/>
            <person name="Argimon S."/>
            <person name="Zhang W."/>
            <person name="Yang X."/>
            <person name="Jeffery I.B."/>
            <person name="Cooney J.C."/>
            <person name="Kagawa T.F."/>
            <person name="Liu W."/>
            <person name="Song Y."/>
            <person name="Salvetti E."/>
            <person name="Wrobel A."/>
            <person name="Rasinkangas P."/>
            <person name="Parkhill J."/>
            <person name="Rea M.C."/>
            <person name="O'Sullivan O."/>
            <person name="Ritari J."/>
            <person name="Douillard F.P."/>
            <person name="Paul Ross R."/>
            <person name="Yang R."/>
            <person name="Briner A.E."/>
            <person name="Felis G.E."/>
            <person name="de Vos W.M."/>
            <person name="Barrangou R."/>
            <person name="Klaenhammer T.R."/>
            <person name="Caufield P.W."/>
            <person name="Cui Y."/>
            <person name="Zhang H."/>
            <person name="O'Toole P.W."/>
        </authorList>
    </citation>
    <scope>NUCLEOTIDE SEQUENCE [LARGE SCALE GENOMIC DNA]</scope>
    <source>
        <strain evidence="11 12">DSM 15814</strain>
    </source>
</reference>
<evidence type="ECO:0000313" key="11">
    <source>
        <dbReference type="EMBL" id="KRL53686.1"/>
    </source>
</evidence>
<dbReference type="FunFam" id="1.20.1250.20:FF:000134">
    <property type="entry name" value="MFS sugar transporter protein"/>
    <property type="match status" value="1"/>
</dbReference>
<feature type="transmembrane region" description="Helical" evidence="9">
    <location>
        <begin position="162"/>
        <end position="183"/>
    </location>
</feature>
<dbReference type="PANTHER" id="PTHR48023">
    <property type="entry name" value="D-XYLOSE-PROTON SYMPORTER-LIKE 2"/>
    <property type="match status" value="1"/>
</dbReference>
<dbReference type="PANTHER" id="PTHR48023:SF4">
    <property type="entry name" value="D-XYLOSE-PROTON SYMPORTER-LIKE 2"/>
    <property type="match status" value="1"/>
</dbReference>
<feature type="transmembrane region" description="Helical" evidence="9">
    <location>
        <begin position="376"/>
        <end position="396"/>
    </location>
</feature>
<name>A0A0R1R9X2_9LACO</name>
<evidence type="ECO:0000256" key="7">
    <source>
        <dbReference type="ARBA" id="ARBA00023136"/>
    </source>
</evidence>
<dbReference type="InterPro" id="IPR050820">
    <property type="entry name" value="MFS_Sugar_Transporter"/>
</dbReference>
<evidence type="ECO:0000256" key="6">
    <source>
        <dbReference type="ARBA" id="ARBA00022989"/>
    </source>
</evidence>
<evidence type="ECO:0000313" key="12">
    <source>
        <dbReference type="Proteomes" id="UP000051999"/>
    </source>
</evidence>
<dbReference type="EMBL" id="AZFF01000016">
    <property type="protein sequence ID" value="KRL53686.1"/>
    <property type="molecule type" value="Genomic_DNA"/>
</dbReference>
<dbReference type="CDD" id="cd17359">
    <property type="entry name" value="MFS_XylE_like"/>
    <property type="match status" value="1"/>
</dbReference>
<feature type="transmembrane region" description="Helical" evidence="9">
    <location>
        <begin position="335"/>
        <end position="364"/>
    </location>
</feature>
<evidence type="ECO:0000259" key="10">
    <source>
        <dbReference type="PROSITE" id="PS50850"/>
    </source>
</evidence>
<dbReference type="PRINTS" id="PR00171">
    <property type="entry name" value="SUGRTRNSPORT"/>
</dbReference>
<feature type="transmembrane region" description="Helical" evidence="9">
    <location>
        <begin position="75"/>
        <end position="94"/>
    </location>
</feature>
<dbReference type="OrthoDB" id="9783823at2"/>
<dbReference type="InterPro" id="IPR003663">
    <property type="entry name" value="Sugar/inositol_transpt"/>
</dbReference>
<evidence type="ECO:0000256" key="2">
    <source>
        <dbReference type="ARBA" id="ARBA00010992"/>
    </source>
</evidence>
<keyword evidence="3 8" id="KW-0813">Transport</keyword>
<feature type="transmembrane region" description="Helical" evidence="9">
    <location>
        <begin position="133"/>
        <end position="150"/>
    </location>
</feature>
<dbReference type="SUPFAM" id="SSF103473">
    <property type="entry name" value="MFS general substrate transporter"/>
    <property type="match status" value="1"/>
</dbReference>
<gene>
    <name evidence="11" type="ORF">FD35_GL000935</name>
</gene>
<keyword evidence="6 9" id="KW-1133">Transmembrane helix</keyword>
<keyword evidence="4" id="KW-1003">Cell membrane</keyword>
<feature type="transmembrane region" description="Helical" evidence="9">
    <location>
        <begin position="7"/>
        <end position="34"/>
    </location>
</feature>
<dbReference type="AlphaFoldDB" id="A0A0R1R9X2"/>
<evidence type="ECO:0000256" key="9">
    <source>
        <dbReference type="SAM" id="Phobius"/>
    </source>
</evidence>
<dbReference type="Pfam" id="PF00083">
    <property type="entry name" value="Sugar_tr"/>
    <property type="match status" value="1"/>
</dbReference>
<feature type="transmembrane region" description="Helical" evidence="9">
    <location>
        <begin position="100"/>
        <end position="121"/>
    </location>
</feature>